<proteinExistence type="predicted"/>
<reference evidence="4 5" key="1">
    <citation type="journal article" date="2018" name="Environ. Microbiol.">
        <title>Novel energy conservation strategies and behaviour of Pelotomaculum schinkii driving syntrophic propionate catabolism.</title>
        <authorList>
            <person name="Hidalgo-Ahumada C.A.P."/>
            <person name="Nobu M.K."/>
            <person name="Narihiro T."/>
            <person name="Tamaki H."/>
            <person name="Liu W.T."/>
            <person name="Kamagata Y."/>
            <person name="Stams A.J.M."/>
            <person name="Imachi H."/>
            <person name="Sousa D.Z."/>
        </authorList>
    </citation>
    <scope>NUCLEOTIDE SEQUENCE [LARGE SCALE GENOMIC DNA]</scope>
    <source>
        <strain evidence="4 5">MGP</strain>
    </source>
</reference>
<dbReference type="GO" id="GO:0016994">
    <property type="term" value="F:precorrin-6A reductase activity"/>
    <property type="evidence" value="ECO:0007669"/>
    <property type="project" value="InterPro"/>
</dbReference>
<comment type="pathway">
    <text evidence="1">Cofactor biosynthesis; adenosylcobalamin biosynthesis.</text>
</comment>
<evidence type="ECO:0000256" key="1">
    <source>
        <dbReference type="ARBA" id="ARBA00004953"/>
    </source>
</evidence>
<organism evidence="4 5">
    <name type="scientific">Pelotomaculum propionicicum</name>
    <dbReference type="NCBI Taxonomy" id="258475"/>
    <lineage>
        <taxon>Bacteria</taxon>
        <taxon>Bacillati</taxon>
        <taxon>Bacillota</taxon>
        <taxon>Clostridia</taxon>
        <taxon>Eubacteriales</taxon>
        <taxon>Desulfotomaculaceae</taxon>
        <taxon>Pelotomaculum</taxon>
    </lineage>
</organism>
<evidence type="ECO:0000256" key="2">
    <source>
        <dbReference type="ARBA" id="ARBA00022573"/>
    </source>
</evidence>
<dbReference type="AlphaFoldDB" id="A0A4Y7RN15"/>
<accession>A0A4Y7RN15</accession>
<comment type="caution">
    <text evidence="4">The sequence shown here is derived from an EMBL/GenBank/DDBJ whole genome shotgun (WGS) entry which is preliminary data.</text>
</comment>
<dbReference type="Proteomes" id="UP000297597">
    <property type="component" value="Unassembled WGS sequence"/>
</dbReference>
<dbReference type="RefSeq" id="WP_134214222.1">
    <property type="nucleotide sequence ID" value="NZ_QFFZ01000027.1"/>
</dbReference>
<dbReference type="Pfam" id="PF02571">
    <property type="entry name" value="CbiJ"/>
    <property type="match status" value="1"/>
</dbReference>
<dbReference type="GO" id="GO:0009236">
    <property type="term" value="P:cobalamin biosynthetic process"/>
    <property type="evidence" value="ECO:0007669"/>
    <property type="project" value="UniProtKB-UniPathway"/>
</dbReference>
<sequence length="254" mass="28278">MILLLSGTHEGREIVTRLSQKGYRVITLTSSEYGCKQAMDDGSQEAFTGELGRKELLRLLEQKAVKAVVDSTHPFPGRISNLMEELCNQRGILRIRYLRDETNLPDNSLIYPVFSWEEAAKKAAGLGKTIFLTTGSNNLEVFLDNVKGLDLRIVVRILPEHKVVRKCQDLGLAPKDIVAMQGPFSKEMNRIIFKSYNAKVIVTKDSGRAGGTDTKISAALSLNIPVVVIKRDKVGEGNIVRTYNEITEILKTVF</sequence>
<dbReference type="EMBL" id="QFFZ01000027">
    <property type="protein sequence ID" value="TEB10388.1"/>
    <property type="molecule type" value="Genomic_DNA"/>
</dbReference>
<dbReference type="OrthoDB" id="9780707at2"/>
<dbReference type="UniPathway" id="UPA00148"/>
<dbReference type="PANTHER" id="PTHR36925">
    <property type="entry name" value="COBALT-PRECORRIN-6A REDUCTASE"/>
    <property type="match status" value="1"/>
</dbReference>
<evidence type="ECO:0000256" key="3">
    <source>
        <dbReference type="ARBA" id="ARBA00023002"/>
    </source>
</evidence>
<dbReference type="PANTHER" id="PTHR36925:SF1">
    <property type="entry name" value="COBALT-PRECORRIN-6A REDUCTASE"/>
    <property type="match status" value="1"/>
</dbReference>
<evidence type="ECO:0000313" key="5">
    <source>
        <dbReference type="Proteomes" id="UP000297597"/>
    </source>
</evidence>
<dbReference type="NCBIfam" id="TIGR00715">
    <property type="entry name" value="precor6x_red"/>
    <property type="match status" value="1"/>
</dbReference>
<keyword evidence="3 4" id="KW-0560">Oxidoreductase</keyword>
<evidence type="ECO:0000313" key="4">
    <source>
        <dbReference type="EMBL" id="TEB10388.1"/>
    </source>
</evidence>
<dbReference type="EC" id="1.3.1.106" evidence="4"/>
<keyword evidence="5" id="KW-1185">Reference proteome</keyword>
<name>A0A4Y7RN15_9FIRM</name>
<dbReference type="PROSITE" id="PS51014">
    <property type="entry name" value="COBK_CBIJ"/>
    <property type="match status" value="1"/>
</dbReference>
<dbReference type="InterPro" id="IPR003723">
    <property type="entry name" value="Precorrin-6x_reduct"/>
</dbReference>
<keyword evidence="2" id="KW-0169">Cobalamin biosynthesis</keyword>
<gene>
    <name evidence="4" type="primary">cbiJ_2</name>
    <name evidence="4" type="ORF">Pmgp_02400</name>
</gene>
<protein>
    <submittedName>
        <fullName evidence="4">Cobalt-precorrin-6A reductase</fullName>
        <ecNumber evidence="4">1.3.1.106</ecNumber>
    </submittedName>
</protein>